<reference evidence="1 2" key="1">
    <citation type="journal article" date="2021" name="BMC Biol.">
        <title>Horizontally acquired antibacterial genes associated with adaptive radiation of ladybird beetles.</title>
        <authorList>
            <person name="Li H.S."/>
            <person name="Tang X.F."/>
            <person name="Huang Y.H."/>
            <person name="Xu Z.Y."/>
            <person name="Chen M.L."/>
            <person name="Du X.Y."/>
            <person name="Qiu B.Y."/>
            <person name="Chen P.T."/>
            <person name="Zhang W."/>
            <person name="Slipinski A."/>
            <person name="Escalona H.E."/>
            <person name="Waterhouse R.M."/>
            <person name="Zwick A."/>
            <person name="Pang H."/>
        </authorList>
    </citation>
    <scope>NUCLEOTIDE SEQUENCE [LARGE SCALE GENOMIC DNA]</scope>
    <source>
        <strain evidence="1">SYSU2018</strain>
    </source>
</reference>
<evidence type="ECO:0000313" key="1">
    <source>
        <dbReference type="EMBL" id="KAL3277959.1"/>
    </source>
</evidence>
<name>A0ABD2NH77_9CUCU</name>
<proteinExistence type="predicted"/>
<dbReference type="Proteomes" id="UP001516400">
    <property type="component" value="Unassembled WGS sequence"/>
</dbReference>
<dbReference type="EMBL" id="JABFTP020000103">
    <property type="protein sequence ID" value="KAL3277959.1"/>
    <property type="molecule type" value="Genomic_DNA"/>
</dbReference>
<dbReference type="AlphaFoldDB" id="A0ABD2NH77"/>
<keyword evidence="2" id="KW-1185">Reference proteome</keyword>
<sequence length="217" mass="24638">MKQPLGENVKPPNRIVDSLFLKPTTPMEVMKTIKSLKSKKSFGLYGITTEVLKKECSLDLRGLPVAFADDATVIFADTSWEMVRIQVEYAVNMLTVNMEKTFFVPFGIRSSSLPEYYKVLLNKNKRFPTDQLYEEAEVLDIKQMVHLNVGIDVIGRGGEELKKIDHNHQTRKNCPFLIPKTTSSKGNKSRSYSVTRVFNSMSGDLKKIVDPTRMKKG</sequence>
<organism evidence="1 2">
    <name type="scientific">Cryptolaemus montrouzieri</name>
    <dbReference type="NCBI Taxonomy" id="559131"/>
    <lineage>
        <taxon>Eukaryota</taxon>
        <taxon>Metazoa</taxon>
        <taxon>Ecdysozoa</taxon>
        <taxon>Arthropoda</taxon>
        <taxon>Hexapoda</taxon>
        <taxon>Insecta</taxon>
        <taxon>Pterygota</taxon>
        <taxon>Neoptera</taxon>
        <taxon>Endopterygota</taxon>
        <taxon>Coleoptera</taxon>
        <taxon>Polyphaga</taxon>
        <taxon>Cucujiformia</taxon>
        <taxon>Coccinelloidea</taxon>
        <taxon>Coccinellidae</taxon>
        <taxon>Scymninae</taxon>
        <taxon>Scymnini</taxon>
        <taxon>Cryptolaemus</taxon>
    </lineage>
</organism>
<gene>
    <name evidence="1" type="ORF">HHI36_013299</name>
</gene>
<comment type="caution">
    <text evidence="1">The sequence shown here is derived from an EMBL/GenBank/DDBJ whole genome shotgun (WGS) entry which is preliminary data.</text>
</comment>
<protein>
    <recommendedName>
        <fullName evidence="3">Reverse transcriptase domain-containing protein</fullName>
    </recommendedName>
</protein>
<accession>A0ABD2NH77</accession>
<evidence type="ECO:0008006" key="3">
    <source>
        <dbReference type="Google" id="ProtNLM"/>
    </source>
</evidence>
<evidence type="ECO:0000313" key="2">
    <source>
        <dbReference type="Proteomes" id="UP001516400"/>
    </source>
</evidence>